<keyword evidence="1" id="KW-0812">Transmembrane</keyword>
<evidence type="ECO:0000259" key="2">
    <source>
        <dbReference type="Pfam" id="PF14501"/>
    </source>
</evidence>
<reference evidence="4 6" key="2">
    <citation type="submission" date="2013-03" db="EMBL/GenBank/DDBJ databases">
        <title>The Genome Sequence of Enterococcus haemoperoxidus BAA-382 (PacBio/Illumina hybrid assembly).</title>
        <authorList>
            <consortium name="The Broad Institute Genomics Platform"/>
            <consortium name="The Broad Institute Genome Sequencing Center for Infectious Disease"/>
            <person name="Earl A."/>
            <person name="Russ C."/>
            <person name="Gilmore M."/>
            <person name="Surin D."/>
            <person name="Walker B."/>
            <person name="Young S."/>
            <person name="Zeng Q."/>
            <person name="Gargeya S."/>
            <person name="Fitzgerald M."/>
            <person name="Haas B."/>
            <person name="Abouelleil A."/>
            <person name="Allen A.W."/>
            <person name="Alvarado L."/>
            <person name="Arachchi H.M."/>
            <person name="Berlin A.M."/>
            <person name="Chapman S.B."/>
            <person name="Gainer-Dewar J."/>
            <person name="Goldberg J."/>
            <person name="Griggs A."/>
            <person name="Gujja S."/>
            <person name="Hansen M."/>
            <person name="Howarth C."/>
            <person name="Imamovic A."/>
            <person name="Ireland A."/>
            <person name="Larimer J."/>
            <person name="McCowan C."/>
            <person name="Murphy C."/>
            <person name="Pearson M."/>
            <person name="Poon T.W."/>
            <person name="Priest M."/>
            <person name="Roberts A."/>
            <person name="Saif S."/>
            <person name="Shea T."/>
            <person name="Sisk P."/>
            <person name="Sykes S."/>
            <person name="Wortman J."/>
            <person name="Nusbaum C."/>
            <person name="Birren B."/>
        </authorList>
    </citation>
    <scope>NUCLEOTIDE SEQUENCE [LARGE SCALE GENOMIC DNA]</scope>
    <source>
        <strain evidence="4 6">ATCC BAA-382</strain>
    </source>
</reference>
<proteinExistence type="predicted"/>
<dbReference type="EMBL" id="ASVY01000002">
    <property type="protein sequence ID" value="EOT61643.1"/>
    <property type="molecule type" value="Genomic_DNA"/>
</dbReference>
<sequence>MIDNVYFVFLLSLNYIQAVWIIAYKQFLSLKESLILTSLLVVQGITSIWLDNTYFTLLLLFFFLAQFVFVTRKLNDWLISSLLLVFEDALILISWLPTVDLWNILLLKSVVSLKTYTTNLFFLVIAQQLLLALLFFITRYILKRLALLNSLALLPKKNRGLSIAILFCLFLSIGLQQLGVFKGYSVAYFYSTFIVIGFNIFFSWNIFLLTKYYKEKQYSILLAEMYTQEKQKIELATKFKDTYKELLTNLTADLEVNDLDHASQQLNSIIDYSDSFLTPNLYRKIALVNTPSIQGLLTNFIKKCDTASIDLSLQVSQELSSSAMNLVDFIRCFSILLDNAYDATLVSQEKSISIEIEGDPNYITITVKNTYVENPEIALQDFFQNNFSTKENHQGKGLYIFSKIVASYKKATYRISKKDSFFIIVFSIPKLKNPTV</sequence>
<feature type="transmembrane region" description="Helical" evidence="1">
    <location>
        <begin position="116"/>
        <end position="142"/>
    </location>
</feature>
<evidence type="ECO:0000313" key="3">
    <source>
        <dbReference type="EMBL" id="EOH92900.1"/>
    </source>
</evidence>
<feature type="transmembrane region" description="Helical" evidence="1">
    <location>
        <begin position="6"/>
        <end position="23"/>
    </location>
</feature>
<dbReference type="PATRIC" id="fig|1158608.3.peg.2876"/>
<reference evidence="3 5" key="1">
    <citation type="submission" date="2013-02" db="EMBL/GenBank/DDBJ databases">
        <title>The Genome Sequence of Enterococcus haemoperoxidus BAA-382.</title>
        <authorList>
            <consortium name="The Broad Institute Genome Sequencing Platform"/>
            <consortium name="The Broad Institute Genome Sequencing Center for Infectious Disease"/>
            <person name="Earl A.M."/>
            <person name="Gilmore M.S."/>
            <person name="Lebreton F."/>
            <person name="Walker B."/>
            <person name="Young S.K."/>
            <person name="Zeng Q."/>
            <person name="Gargeya S."/>
            <person name="Fitzgerald M."/>
            <person name="Haas B."/>
            <person name="Abouelleil A."/>
            <person name="Alvarado L."/>
            <person name="Arachchi H.M."/>
            <person name="Berlin A.M."/>
            <person name="Chapman S.B."/>
            <person name="Dewar J."/>
            <person name="Goldberg J."/>
            <person name="Griggs A."/>
            <person name="Gujja S."/>
            <person name="Hansen M."/>
            <person name="Howarth C."/>
            <person name="Imamovic A."/>
            <person name="Larimer J."/>
            <person name="McCowan C."/>
            <person name="Murphy C."/>
            <person name="Neiman D."/>
            <person name="Pearson M."/>
            <person name="Priest M."/>
            <person name="Roberts A."/>
            <person name="Saif S."/>
            <person name="Shea T."/>
            <person name="Sisk P."/>
            <person name="Sykes S."/>
            <person name="Wortman J."/>
            <person name="Nusbaum C."/>
            <person name="Birren B."/>
        </authorList>
    </citation>
    <scope>NUCLEOTIDE SEQUENCE [LARGE SCALE GENOMIC DNA]</scope>
    <source>
        <strain evidence="3 5">ATCC BAA-382</strain>
    </source>
</reference>
<dbReference type="Proteomes" id="UP000013858">
    <property type="component" value="Unassembled WGS sequence"/>
</dbReference>
<feature type="transmembrane region" description="Helical" evidence="1">
    <location>
        <begin position="54"/>
        <end position="70"/>
    </location>
</feature>
<evidence type="ECO:0000313" key="5">
    <source>
        <dbReference type="Proteomes" id="UP000013858"/>
    </source>
</evidence>
<accession>R2SBK7</accession>
<comment type="caution">
    <text evidence="3">The sequence shown here is derived from an EMBL/GenBank/DDBJ whole genome shotgun (WGS) entry which is preliminary data.</text>
</comment>
<keyword evidence="1" id="KW-1133">Transmembrane helix</keyword>
<dbReference type="Gene3D" id="3.30.565.10">
    <property type="entry name" value="Histidine kinase-like ATPase, C-terminal domain"/>
    <property type="match status" value="1"/>
</dbReference>
<keyword evidence="1" id="KW-0472">Membrane</keyword>
<dbReference type="PANTHER" id="PTHR40448:SF1">
    <property type="entry name" value="TWO-COMPONENT SENSOR HISTIDINE KINASE"/>
    <property type="match status" value="1"/>
</dbReference>
<dbReference type="SUPFAM" id="SSF55874">
    <property type="entry name" value="ATPase domain of HSP90 chaperone/DNA topoisomerase II/histidine kinase"/>
    <property type="match status" value="1"/>
</dbReference>
<dbReference type="InterPro" id="IPR032834">
    <property type="entry name" value="NatK-like_C"/>
</dbReference>
<dbReference type="eggNOG" id="COG3290">
    <property type="taxonomic scope" value="Bacteria"/>
</dbReference>
<dbReference type="STRING" id="155618.RV06_GL001921"/>
<gene>
    <name evidence="4" type="ORF">I583_00625</name>
    <name evidence="3" type="ORF">UAW_02941</name>
</gene>
<dbReference type="AlphaFoldDB" id="R2SBK7"/>
<feature type="transmembrane region" description="Helical" evidence="1">
    <location>
        <begin position="163"/>
        <end position="181"/>
    </location>
</feature>
<dbReference type="OrthoDB" id="1656061at2"/>
<evidence type="ECO:0000256" key="1">
    <source>
        <dbReference type="SAM" id="Phobius"/>
    </source>
</evidence>
<organism evidence="3 5">
    <name type="scientific">Enterococcus haemoperoxidus ATCC BAA-382</name>
    <dbReference type="NCBI Taxonomy" id="1158608"/>
    <lineage>
        <taxon>Bacteria</taxon>
        <taxon>Bacillati</taxon>
        <taxon>Bacillota</taxon>
        <taxon>Bacilli</taxon>
        <taxon>Lactobacillales</taxon>
        <taxon>Enterococcaceae</taxon>
        <taxon>Enterococcus</taxon>
    </lineage>
</organism>
<evidence type="ECO:0000313" key="4">
    <source>
        <dbReference type="EMBL" id="EOT61643.1"/>
    </source>
</evidence>
<dbReference type="EMBL" id="AJAR01000027">
    <property type="protein sequence ID" value="EOH92900.1"/>
    <property type="molecule type" value="Genomic_DNA"/>
</dbReference>
<dbReference type="Pfam" id="PF14501">
    <property type="entry name" value="HATPase_c_5"/>
    <property type="match status" value="1"/>
</dbReference>
<dbReference type="PANTHER" id="PTHR40448">
    <property type="entry name" value="TWO-COMPONENT SENSOR HISTIDINE KINASE"/>
    <property type="match status" value="1"/>
</dbReference>
<protein>
    <recommendedName>
        <fullName evidence="2">Sensor histidine kinase NatK-like C-terminal domain-containing protein</fullName>
    </recommendedName>
</protein>
<feature type="domain" description="Sensor histidine kinase NatK-like C-terminal" evidence="2">
    <location>
        <begin position="324"/>
        <end position="429"/>
    </location>
</feature>
<dbReference type="GO" id="GO:0042802">
    <property type="term" value="F:identical protein binding"/>
    <property type="evidence" value="ECO:0007669"/>
    <property type="project" value="TreeGrafter"/>
</dbReference>
<dbReference type="RefSeq" id="WP_010763097.1">
    <property type="nucleotide sequence ID" value="NZ_KB946316.1"/>
</dbReference>
<evidence type="ECO:0000313" key="6">
    <source>
        <dbReference type="Proteomes" id="UP000014197"/>
    </source>
</evidence>
<name>R2SBK7_9ENTE</name>
<feature type="transmembrane region" description="Helical" evidence="1">
    <location>
        <begin position="187"/>
        <end position="209"/>
    </location>
</feature>
<keyword evidence="6" id="KW-1185">Reference proteome</keyword>
<dbReference type="InterPro" id="IPR036890">
    <property type="entry name" value="HATPase_C_sf"/>
</dbReference>
<feature type="transmembrane region" description="Helical" evidence="1">
    <location>
        <begin position="77"/>
        <end position="96"/>
    </location>
</feature>
<dbReference type="Proteomes" id="UP000014197">
    <property type="component" value="Unassembled WGS sequence"/>
</dbReference>